<keyword evidence="5" id="KW-1133">Transmembrane helix</keyword>
<keyword evidence="1" id="KW-0245">EGF-like domain</keyword>
<keyword evidence="5" id="KW-0472">Membrane</keyword>
<evidence type="ECO:0000259" key="7">
    <source>
        <dbReference type="PROSITE" id="PS00022"/>
    </source>
</evidence>
<name>A0AAV4VG41_9ARAC</name>
<protein>
    <submittedName>
        <fullName evidence="8">N-acetylglucosamine-1-phosphodiester alpha-N-acetylglucosaminidase</fullName>
    </submittedName>
</protein>
<dbReference type="Pfam" id="PF23106">
    <property type="entry name" value="EGF_Teneurin"/>
    <property type="match status" value="2"/>
</dbReference>
<evidence type="ECO:0000256" key="2">
    <source>
        <dbReference type="ARBA" id="ARBA00022729"/>
    </source>
</evidence>
<dbReference type="PANTHER" id="PTHR40446:SF2">
    <property type="entry name" value="N-ACETYLGLUCOSAMINE-1-PHOSPHODIESTER ALPHA-N-ACETYLGLUCOSAMINIDASE"/>
    <property type="match status" value="1"/>
</dbReference>
<keyword evidence="3" id="KW-0677">Repeat</keyword>
<dbReference type="AlphaFoldDB" id="A0AAV4VG41"/>
<evidence type="ECO:0000256" key="6">
    <source>
        <dbReference type="SAM" id="SignalP"/>
    </source>
</evidence>
<feature type="transmembrane region" description="Helical" evidence="5">
    <location>
        <begin position="503"/>
        <end position="527"/>
    </location>
</feature>
<feature type="domain" description="EGF-like" evidence="7">
    <location>
        <begin position="381"/>
        <end position="392"/>
    </location>
</feature>
<evidence type="ECO:0000256" key="3">
    <source>
        <dbReference type="ARBA" id="ARBA00022737"/>
    </source>
</evidence>
<keyword evidence="9" id="KW-1185">Reference proteome</keyword>
<dbReference type="GO" id="GO:0033299">
    <property type="term" value="P:secretion of lysosomal enzymes"/>
    <property type="evidence" value="ECO:0007669"/>
    <property type="project" value="TreeGrafter"/>
</dbReference>
<comment type="caution">
    <text evidence="8">The sequence shown here is derived from an EMBL/GenBank/DDBJ whole genome shotgun (WGS) entry which is preliminary data.</text>
</comment>
<evidence type="ECO:0000313" key="8">
    <source>
        <dbReference type="EMBL" id="GIY68523.1"/>
    </source>
</evidence>
<dbReference type="PANTHER" id="PTHR40446">
    <property type="entry name" value="N-ACETYLGLUCOSAMINE-1-PHOSPHODIESTER ALPHA-N-ACETYLGLUCOSAMINIDASE"/>
    <property type="match status" value="1"/>
</dbReference>
<dbReference type="FunFam" id="2.170.300.10:FF:000041">
    <property type="entry name" value="Tyrosine protein kinase receptor tie-1, putative"/>
    <property type="match status" value="1"/>
</dbReference>
<reference evidence="8 9" key="1">
    <citation type="submission" date="2021-06" db="EMBL/GenBank/DDBJ databases">
        <title>Caerostris darwini draft genome.</title>
        <authorList>
            <person name="Kono N."/>
            <person name="Arakawa K."/>
        </authorList>
    </citation>
    <scope>NUCLEOTIDE SEQUENCE [LARGE SCALE GENOMIC DNA]</scope>
</reference>
<dbReference type="InterPro" id="IPR000742">
    <property type="entry name" value="EGF"/>
</dbReference>
<dbReference type="Proteomes" id="UP001054837">
    <property type="component" value="Unassembled WGS sequence"/>
</dbReference>
<proteinExistence type="predicted"/>
<keyword evidence="2 6" id="KW-0732">Signal</keyword>
<keyword evidence="5" id="KW-0812">Transmembrane</keyword>
<evidence type="ECO:0000256" key="4">
    <source>
        <dbReference type="ARBA" id="ARBA00023157"/>
    </source>
</evidence>
<dbReference type="InterPro" id="IPR002049">
    <property type="entry name" value="LE_dom"/>
</dbReference>
<dbReference type="CDD" id="cd00055">
    <property type="entry name" value="EGF_Lam"/>
    <property type="match status" value="1"/>
</dbReference>
<dbReference type="PROSITE" id="PS00022">
    <property type="entry name" value="EGF_1"/>
    <property type="match status" value="1"/>
</dbReference>
<keyword evidence="4" id="KW-1015">Disulfide bond</keyword>
<evidence type="ECO:0000256" key="5">
    <source>
        <dbReference type="SAM" id="Phobius"/>
    </source>
</evidence>
<accession>A0AAV4VG41</accession>
<gene>
    <name evidence="8" type="primary">Nagpa</name>
    <name evidence="8" type="ORF">CDAR_398641</name>
</gene>
<dbReference type="Pfam" id="PF09992">
    <property type="entry name" value="NAGPA"/>
    <property type="match status" value="1"/>
</dbReference>
<sequence length="578" mass="64166">MSFIILFIFLFNFAFCDEAGILNAQNQFLEESLTPYIHKHGSRLTHRSIRECHEEKFGSPPHELYLAHNSLNLTDPFVKVKHFIKEIKGSFIRRIVRGHHIIIHNPHKTLSVLEPDQPGGCSLNIRQTVTATSKKENCIVAINAGYFNTNDGKCLGNVISDGRIAHDSKGIQNSHFGLTKDGQIFTGYVSEENVLSENMLQLVGGVIWILRNGTGFVNTSKNLECEKTEETGSMDRFVNIMSARSAVGHDKDGNVVFIQVDGKSDVDGINLYEMETLLQEFGLVNAINLDGGGSSTLVINGTTVNYPSDACDGQAYACDRKVSTILCVHHPYCDPYDCNKHGNCSSGECVCEKNWLPPKCDQLFCSKTNCSSNGICTPEGCVCYPGFFGEDCSESCLNGWYGSMCTKQCECYNYVGCDPVNGTCKCKNGFMGDKCQHNCPTGFFGKNCLFMCRCNNSCYCDPVTGMCEIYANSSLYTAAKCLAMNIILEEDLIKNNIDERRKWYLTMTILGVITGSCLASFILLMFCSCTCHCRNDQILCLKTERKHNPKYRLQVPSGYLSDSLSDSETVPMQSLTKS</sequence>
<dbReference type="EMBL" id="BPLQ01012875">
    <property type="protein sequence ID" value="GIY68523.1"/>
    <property type="molecule type" value="Genomic_DNA"/>
</dbReference>
<feature type="chain" id="PRO_5043730459" evidence="6">
    <location>
        <begin position="17"/>
        <end position="578"/>
    </location>
</feature>
<dbReference type="InterPro" id="IPR018711">
    <property type="entry name" value="NAGPA"/>
</dbReference>
<evidence type="ECO:0000256" key="1">
    <source>
        <dbReference type="ARBA" id="ARBA00022536"/>
    </source>
</evidence>
<organism evidence="8 9">
    <name type="scientific">Caerostris darwini</name>
    <dbReference type="NCBI Taxonomy" id="1538125"/>
    <lineage>
        <taxon>Eukaryota</taxon>
        <taxon>Metazoa</taxon>
        <taxon>Ecdysozoa</taxon>
        <taxon>Arthropoda</taxon>
        <taxon>Chelicerata</taxon>
        <taxon>Arachnida</taxon>
        <taxon>Araneae</taxon>
        <taxon>Araneomorphae</taxon>
        <taxon>Entelegynae</taxon>
        <taxon>Araneoidea</taxon>
        <taxon>Araneidae</taxon>
        <taxon>Caerostris</taxon>
    </lineage>
</organism>
<evidence type="ECO:0000313" key="9">
    <source>
        <dbReference type="Proteomes" id="UP001054837"/>
    </source>
</evidence>
<feature type="signal peptide" evidence="6">
    <location>
        <begin position="1"/>
        <end position="16"/>
    </location>
</feature>
<dbReference type="Gene3D" id="2.170.300.10">
    <property type="entry name" value="Tie2 ligand-binding domain superfamily"/>
    <property type="match status" value="1"/>
</dbReference>